<keyword evidence="10" id="KW-0411">Iron-sulfur</keyword>
<dbReference type="CDD" id="cd00056">
    <property type="entry name" value="ENDO3c"/>
    <property type="match status" value="1"/>
</dbReference>
<dbReference type="GO" id="GO:0034039">
    <property type="term" value="F:8-oxo-7,8-dihydroguanine DNA N-glycosylase activity"/>
    <property type="evidence" value="ECO:0007669"/>
    <property type="project" value="TreeGrafter"/>
</dbReference>
<dbReference type="PROSITE" id="PS00764">
    <property type="entry name" value="ENDONUCLEASE_III_1"/>
    <property type="match status" value="1"/>
</dbReference>
<dbReference type="InterPro" id="IPR029119">
    <property type="entry name" value="MutY_C"/>
</dbReference>
<dbReference type="Pfam" id="PF14815">
    <property type="entry name" value="NUDIX_4"/>
    <property type="match status" value="1"/>
</dbReference>
<evidence type="ECO:0000256" key="1">
    <source>
        <dbReference type="ARBA" id="ARBA00000843"/>
    </source>
</evidence>
<dbReference type="EMBL" id="HBUF01463520">
    <property type="protein sequence ID" value="CAG6744293.1"/>
    <property type="molecule type" value="Transcribed_RNA"/>
</dbReference>
<proteinExistence type="inferred from homology"/>
<dbReference type="Pfam" id="PF00730">
    <property type="entry name" value="HhH-GPD"/>
    <property type="match status" value="1"/>
</dbReference>
<dbReference type="GO" id="GO:0046872">
    <property type="term" value="F:metal ion binding"/>
    <property type="evidence" value="ECO:0007669"/>
    <property type="project" value="UniProtKB-UniRule"/>
</dbReference>
<evidence type="ECO:0000256" key="2">
    <source>
        <dbReference type="ARBA" id="ARBA00008343"/>
    </source>
</evidence>
<dbReference type="PANTHER" id="PTHR42944">
    <property type="entry name" value="ADENINE DNA GLYCOSYLASE"/>
    <property type="match status" value="1"/>
</dbReference>
<keyword evidence="6" id="KW-0479">Metal-binding</keyword>
<evidence type="ECO:0000256" key="11">
    <source>
        <dbReference type="ARBA" id="ARBA00023204"/>
    </source>
</evidence>
<sequence>MVNQPEVTMKSKLSGEEIRKFQESILSWYEQNARVLPWRKTSNPYHVWISEVMLQQTQVNTVLPYYDKFVKTYPSIQDFAFDSEDKVLKMWEGLGYYSRVRNFQAGCRQVIEQFGGEVPRDKKQLLSIKGVGDYTSGALLSICYNIPTPAVDGNVFRIYGRLFEVEDDISKAKTKAVYETLVNETMSQSNAREFNQALMDLGATVCLYKNPKCTVCPVNQFCSAYKNNTIEKFPVKLGKTKVKDVHLLTVVLKTDTNKYLIQKRPSSGLLSNFYMFISFESETPFRNQPKFLEENIPFKVNLKNECLGNVKHVFSHLKWNLDVYSGTVKEKTIPKDKTYSVITETQMKKYAFPVPYQKVWKMYLKSKGLKK</sequence>
<evidence type="ECO:0000259" key="14">
    <source>
        <dbReference type="SMART" id="SM00478"/>
    </source>
</evidence>
<dbReference type="GO" id="GO:0051539">
    <property type="term" value="F:4 iron, 4 sulfur cluster binding"/>
    <property type="evidence" value="ECO:0007669"/>
    <property type="project" value="UniProtKB-UniRule"/>
</dbReference>
<dbReference type="InterPro" id="IPR003651">
    <property type="entry name" value="Endonuclease3_FeS-loop_motif"/>
</dbReference>
<evidence type="ECO:0000256" key="8">
    <source>
        <dbReference type="ARBA" id="ARBA00022801"/>
    </source>
</evidence>
<comment type="function">
    <text evidence="13">Adenine glycosylase active on G-A mispairs.</text>
</comment>
<keyword evidence="7 13" id="KW-0227">DNA damage</keyword>
<dbReference type="InterPro" id="IPR015797">
    <property type="entry name" value="NUDIX_hydrolase-like_dom_sf"/>
</dbReference>
<protein>
    <recommendedName>
        <fullName evidence="4 13">Adenine DNA glycosylase</fullName>
        <ecNumber evidence="3 13">3.2.2.31</ecNumber>
    </recommendedName>
</protein>
<dbReference type="InterPro" id="IPR005760">
    <property type="entry name" value="A/G_AdeGlyc_MutY"/>
</dbReference>
<dbReference type="InterPro" id="IPR003265">
    <property type="entry name" value="HhH-GPD_domain"/>
</dbReference>
<dbReference type="Gene3D" id="1.10.1670.10">
    <property type="entry name" value="Helix-hairpin-Helix base-excision DNA repair enzymes (C-terminal)"/>
    <property type="match status" value="1"/>
</dbReference>
<dbReference type="Gene3D" id="3.90.79.10">
    <property type="entry name" value="Nucleoside Triphosphate Pyrophosphohydrolase"/>
    <property type="match status" value="1"/>
</dbReference>
<dbReference type="SMART" id="SM00525">
    <property type="entry name" value="FES"/>
    <property type="match status" value="1"/>
</dbReference>
<evidence type="ECO:0000256" key="10">
    <source>
        <dbReference type="ARBA" id="ARBA00023014"/>
    </source>
</evidence>
<evidence type="ECO:0000256" key="13">
    <source>
        <dbReference type="RuleBase" id="RU365096"/>
    </source>
</evidence>
<accession>A0A8D8ZAW0</accession>
<dbReference type="NCBIfam" id="TIGR01084">
    <property type="entry name" value="mutY"/>
    <property type="match status" value="1"/>
</dbReference>
<dbReference type="AlphaFoldDB" id="A0A8D8ZAW0"/>
<evidence type="ECO:0000256" key="5">
    <source>
        <dbReference type="ARBA" id="ARBA00022485"/>
    </source>
</evidence>
<keyword evidence="12 13" id="KW-0326">Glycosidase</keyword>
<dbReference type="InterPro" id="IPR011257">
    <property type="entry name" value="DNA_glycosylase"/>
</dbReference>
<reference evidence="15" key="1">
    <citation type="submission" date="2021-05" db="EMBL/GenBank/DDBJ databases">
        <authorList>
            <person name="Alioto T."/>
            <person name="Alioto T."/>
            <person name="Gomez Garrido J."/>
        </authorList>
    </citation>
    <scope>NUCLEOTIDE SEQUENCE</scope>
</reference>
<dbReference type="Gene3D" id="1.10.340.30">
    <property type="entry name" value="Hypothetical protein, domain 2"/>
    <property type="match status" value="1"/>
</dbReference>
<name>A0A8D8ZAW0_9HEMI</name>
<evidence type="ECO:0000256" key="3">
    <source>
        <dbReference type="ARBA" id="ARBA00012045"/>
    </source>
</evidence>
<feature type="domain" description="HhH-GPD" evidence="14">
    <location>
        <begin position="53"/>
        <end position="204"/>
    </location>
</feature>
<comment type="catalytic activity">
    <reaction evidence="1 13">
        <text>Hydrolyzes free adenine bases from 7,8-dihydro-8-oxoguanine:adenine mismatched double-stranded DNA, leaving an apurinic site.</text>
        <dbReference type="EC" id="3.2.2.31"/>
    </reaction>
</comment>
<dbReference type="PANTHER" id="PTHR42944:SF1">
    <property type="entry name" value="ADENINE DNA GLYCOSYLASE"/>
    <property type="match status" value="1"/>
</dbReference>
<keyword evidence="11" id="KW-0234">DNA repair</keyword>
<dbReference type="CDD" id="cd03431">
    <property type="entry name" value="NUDIX_DNA_Glycosylase_C-MutY"/>
    <property type="match status" value="1"/>
</dbReference>
<dbReference type="GO" id="GO:0032357">
    <property type="term" value="F:oxidized purine DNA binding"/>
    <property type="evidence" value="ECO:0007669"/>
    <property type="project" value="TreeGrafter"/>
</dbReference>
<dbReference type="GO" id="GO:0000701">
    <property type="term" value="F:purine-specific mismatch base pair DNA N-glycosylase activity"/>
    <property type="evidence" value="ECO:0007669"/>
    <property type="project" value="UniProtKB-EC"/>
</dbReference>
<keyword evidence="5" id="KW-0004">4Fe-4S</keyword>
<dbReference type="SUPFAM" id="SSF48150">
    <property type="entry name" value="DNA-glycosylase"/>
    <property type="match status" value="1"/>
</dbReference>
<dbReference type="InterPro" id="IPR044298">
    <property type="entry name" value="MIG/MutY"/>
</dbReference>
<evidence type="ECO:0000256" key="4">
    <source>
        <dbReference type="ARBA" id="ARBA00022023"/>
    </source>
</evidence>
<dbReference type="SMART" id="SM00478">
    <property type="entry name" value="ENDO3c"/>
    <property type="match status" value="1"/>
</dbReference>
<comment type="similarity">
    <text evidence="2 13">Belongs to the Nth/MutY family.</text>
</comment>
<dbReference type="GO" id="GO:0035485">
    <property type="term" value="F:adenine/guanine mispair binding"/>
    <property type="evidence" value="ECO:0007669"/>
    <property type="project" value="TreeGrafter"/>
</dbReference>
<evidence type="ECO:0000256" key="12">
    <source>
        <dbReference type="ARBA" id="ARBA00023295"/>
    </source>
</evidence>
<dbReference type="EC" id="3.2.2.31" evidence="3 13"/>
<dbReference type="FunFam" id="1.10.340.30:FF:000002">
    <property type="entry name" value="Adenine DNA glycosylase"/>
    <property type="match status" value="1"/>
</dbReference>
<evidence type="ECO:0000256" key="9">
    <source>
        <dbReference type="ARBA" id="ARBA00023004"/>
    </source>
</evidence>
<dbReference type="SUPFAM" id="SSF55811">
    <property type="entry name" value="Nudix"/>
    <property type="match status" value="1"/>
</dbReference>
<evidence type="ECO:0000256" key="7">
    <source>
        <dbReference type="ARBA" id="ARBA00022763"/>
    </source>
</evidence>
<evidence type="ECO:0000256" key="6">
    <source>
        <dbReference type="ARBA" id="ARBA00022723"/>
    </source>
</evidence>
<dbReference type="InterPro" id="IPR004035">
    <property type="entry name" value="Endouclease-III_FeS-bd_BS"/>
</dbReference>
<keyword evidence="9 13" id="KW-0408">Iron</keyword>
<organism evidence="15">
    <name type="scientific">Cacopsylla melanoneura</name>
    <dbReference type="NCBI Taxonomy" id="428564"/>
    <lineage>
        <taxon>Eukaryota</taxon>
        <taxon>Metazoa</taxon>
        <taxon>Ecdysozoa</taxon>
        <taxon>Arthropoda</taxon>
        <taxon>Hexapoda</taxon>
        <taxon>Insecta</taxon>
        <taxon>Pterygota</taxon>
        <taxon>Neoptera</taxon>
        <taxon>Paraneoptera</taxon>
        <taxon>Hemiptera</taxon>
        <taxon>Sternorrhyncha</taxon>
        <taxon>Psylloidea</taxon>
        <taxon>Psyllidae</taxon>
        <taxon>Psyllinae</taxon>
        <taxon>Cacopsylla</taxon>
    </lineage>
</organism>
<comment type="cofactor">
    <cofactor evidence="13">
        <name>[4Fe-4S] cluster</name>
        <dbReference type="ChEBI" id="CHEBI:49883"/>
    </cofactor>
    <text evidence="13">Binds 1 [4Fe-4S] cluster.</text>
</comment>
<dbReference type="GO" id="GO:0006284">
    <property type="term" value="P:base-excision repair"/>
    <property type="evidence" value="ECO:0007669"/>
    <property type="project" value="UniProtKB-UniRule"/>
</dbReference>
<keyword evidence="8" id="KW-0378">Hydrolase</keyword>
<evidence type="ECO:0000313" key="15">
    <source>
        <dbReference type="EMBL" id="CAG6744293.1"/>
    </source>
</evidence>
<dbReference type="InterPro" id="IPR023170">
    <property type="entry name" value="HhH_base_excis_C"/>
</dbReference>
<dbReference type="GO" id="GO:0006298">
    <property type="term" value="P:mismatch repair"/>
    <property type="evidence" value="ECO:0007669"/>
    <property type="project" value="TreeGrafter"/>
</dbReference>